<sequence length="746" mass="85092">MSSLVKPTEDLTGCSSSSVPSLQESPKDKMAKFKEAREIRKSLLTTAHQYIIDVLAAALCLENTVVEEFVLDAPSLASFDAFFAKGGAKTITFVYQESEVPGIECGRTFPGIEAGAKILRLIPANLNETALIGCCLFFMRNNVDAAINPKTIHQEIGFSMLDASEGLLKGQQDLLSKVYLPAICVTEDWGILTNTKEEEKIKQNFKNIIFNYVNFLEEAQTVMECFQLSEASGIDFSRLVTLTDMKAAGADVEMMFKCENLLKMWCKAIDRMLTDSYQIRKEDAALGILAEMKHCKMMSAMFSLISEEIQGTEFKTVLNYLLVNGSKKLKIWWDLNIRLTEHVNEAKESVHLLSILEKHCQPLYNLDPVTMAKSIQLIIDSIFMMQHVSRYCSPTQWIYSLFSKVTDVMVACCKAYLTENGSSQIWEQETEIIIKKKEECMYLFWEYQSCFHKTKEQMPAGNPIEISEKSILGKFEIFCDRLNKISQVMIAAKPFSSLSHLEIDGIDPLAAKFQNIYINMKKKQNYLDKGGNEFGVDVAEFMSQINNLVVQLEHFMSSSISKTYSSHHALNLIQRFQKLNSPFLQAEISKNYSLILKRFESELIHVKKHYESNRKHPPLGKNIHPKVGRILWVRNLFNKIQEPMSKIKKNSDILSTAEGENVLKMYNRTASQFVEFEILHHKAWLEEVSKLTDTLQVKHLNMPELVADIEPKIIRESSLMRKLGLEVSKQVLCMNSKDIHLKAMHF</sequence>
<evidence type="ECO:0000313" key="4">
    <source>
        <dbReference type="Proteomes" id="UP000824219"/>
    </source>
</evidence>
<dbReference type="InterPro" id="IPR013594">
    <property type="entry name" value="Dynein_heavy_tail"/>
</dbReference>
<protein>
    <recommendedName>
        <fullName evidence="2">Dynein heavy chain tail domain-containing protein</fullName>
    </recommendedName>
</protein>
<proteinExistence type="predicted"/>
<feature type="compositionally biased region" description="Low complexity" evidence="1">
    <location>
        <begin position="15"/>
        <end position="24"/>
    </location>
</feature>
<dbReference type="InterPro" id="IPR026983">
    <property type="entry name" value="DHC"/>
</dbReference>
<dbReference type="PANTHER" id="PTHR46532">
    <property type="entry name" value="MALE FERTILITY FACTOR KL5"/>
    <property type="match status" value="1"/>
</dbReference>
<dbReference type="EMBL" id="JAHKSW010000025">
    <property type="protein sequence ID" value="KAG7316477.1"/>
    <property type="molecule type" value="Genomic_DNA"/>
</dbReference>
<name>A0A9D3SA74_9TELE</name>
<feature type="region of interest" description="Disordered" evidence="1">
    <location>
        <begin position="1"/>
        <end position="29"/>
    </location>
</feature>
<keyword evidence="4" id="KW-1185">Reference proteome</keyword>
<dbReference type="AlphaFoldDB" id="A0A9D3SA74"/>
<evidence type="ECO:0000313" key="3">
    <source>
        <dbReference type="EMBL" id="KAG7316477.1"/>
    </source>
</evidence>
<accession>A0A9D3SA74</accession>
<organism evidence="3 4">
    <name type="scientific">Hemibagrus wyckioides</name>
    <dbReference type="NCBI Taxonomy" id="337641"/>
    <lineage>
        <taxon>Eukaryota</taxon>
        <taxon>Metazoa</taxon>
        <taxon>Chordata</taxon>
        <taxon>Craniata</taxon>
        <taxon>Vertebrata</taxon>
        <taxon>Euteleostomi</taxon>
        <taxon>Actinopterygii</taxon>
        <taxon>Neopterygii</taxon>
        <taxon>Teleostei</taxon>
        <taxon>Ostariophysi</taxon>
        <taxon>Siluriformes</taxon>
        <taxon>Bagridae</taxon>
        <taxon>Hemibagrus</taxon>
    </lineage>
</organism>
<gene>
    <name evidence="3" type="ORF">KOW79_020018</name>
</gene>
<evidence type="ECO:0000259" key="2">
    <source>
        <dbReference type="Pfam" id="PF08385"/>
    </source>
</evidence>
<dbReference type="GO" id="GO:0007018">
    <property type="term" value="P:microtubule-based movement"/>
    <property type="evidence" value="ECO:0007669"/>
    <property type="project" value="InterPro"/>
</dbReference>
<evidence type="ECO:0000256" key="1">
    <source>
        <dbReference type="SAM" id="MobiDB-lite"/>
    </source>
</evidence>
<dbReference type="PANTHER" id="PTHR46532:SF11">
    <property type="entry name" value="DYNEIN AXONEMAL HEAVY CHAIN 12"/>
    <property type="match status" value="1"/>
</dbReference>
<reference evidence="3 4" key="1">
    <citation type="submission" date="2021-06" db="EMBL/GenBank/DDBJ databases">
        <title>Chromosome-level genome assembly of the red-tail catfish (Hemibagrus wyckioides).</title>
        <authorList>
            <person name="Shao F."/>
        </authorList>
    </citation>
    <scope>NUCLEOTIDE SEQUENCE [LARGE SCALE GENOMIC DNA]</scope>
    <source>
        <strain evidence="3">EC202008001</strain>
        <tissue evidence="3">Blood</tissue>
    </source>
</reference>
<dbReference type="Proteomes" id="UP000824219">
    <property type="component" value="Linkage Group LG25"/>
</dbReference>
<dbReference type="GO" id="GO:0005858">
    <property type="term" value="C:axonemal dynein complex"/>
    <property type="evidence" value="ECO:0007669"/>
    <property type="project" value="TreeGrafter"/>
</dbReference>
<comment type="caution">
    <text evidence="3">The sequence shown here is derived from an EMBL/GenBank/DDBJ whole genome shotgun (WGS) entry which is preliminary data.</text>
</comment>
<dbReference type="GO" id="GO:0051959">
    <property type="term" value="F:dynein light intermediate chain binding"/>
    <property type="evidence" value="ECO:0007669"/>
    <property type="project" value="InterPro"/>
</dbReference>
<dbReference type="OrthoDB" id="286107at2759"/>
<dbReference type="GO" id="GO:0045505">
    <property type="term" value="F:dynein intermediate chain binding"/>
    <property type="evidence" value="ECO:0007669"/>
    <property type="project" value="InterPro"/>
</dbReference>
<dbReference type="Pfam" id="PF08385">
    <property type="entry name" value="DHC_N1"/>
    <property type="match status" value="1"/>
</dbReference>
<feature type="domain" description="Dynein heavy chain tail" evidence="2">
    <location>
        <begin position="258"/>
        <end position="739"/>
    </location>
</feature>